<dbReference type="AlphaFoldDB" id="A0A1N6HII3"/>
<reference evidence="2 3" key="1">
    <citation type="submission" date="2016-11" db="EMBL/GenBank/DDBJ databases">
        <authorList>
            <person name="Jaros S."/>
            <person name="Januszkiewicz K."/>
            <person name="Wedrychowicz H."/>
        </authorList>
    </citation>
    <scope>NUCLEOTIDE SEQUENCE [LARGE SCALE GENOMIC DNA]</scope>
    <source>
        <strain evidence="2 3">GAS86</strain>
    </source>
</reference>
<organism evidence="2 3">
    <name type="scientific">Paraburkholderia phenazinium</name>
    <dbReference type="NCBI Taxonomy" id="60549"/>
    <lineage>
        <taxon>Bacteria</taxon>
        <taxon>Pseudomonadati</taxon>
        <taxon>Pseudomonadota</taxon>
        <taxon>Betaproteobacteria</taxon>
        <taxon>Burkholderiales</taxon>
        <taxon>Burkholderiaceae</taxon>
        <taxon>Paraburkholderia</taxon>
    </lineage>
</organism>
<feature type="compositionally biased region" description="Low complexity" evidence="1">
    <location>
        <begin position="20"/>
        <end position="46"/>
    </location>
</feature>
<feature type="region of interest" description="Disordered" evidence="1">
    <location>
        <begin position="1"/>
        <end position="46"/>
    </location>
</feature>
<name>A0A1N6HII3_9BURK</name>
<accession>A0A1N6HII3</accession>
<sequence>MTKSTTRGNREAKKPKQAKKVVAPAVGVSSTTAPKTASASAPARKK</sequence>
<evidence type="ECO:0000313" key="2">
    <source>
        <dbReference type="EMBL" id="SIO19509.1"/>
    </source>
</evidence>
<dbReference type="EMBL" id="FSRM01000001">
    <property type="protein sequence ID" value="SIO19509.1"/>
    <property type="molecule type" value="Genomic_DNA"/>
</dbReference>
<protein>
    <submittedName>
        <fullName evidence="2">Uncharacterized protein</fullName>
    </submittedName>
</protein>
<gene>
    <name evidence="2" type="ORF">SAMN05444168_3315</name>
</gene>
<dbReference type="Proteomes" id="UP000184693">
    <property type="component" value="Unassembled WGS sequence"/>
</dbReference>
<evidence type="ECO:0000313" key="3">
    <source>
        <dbReference type="Proteomes" id="UP000184693"/>
    </source>
</evidence>
<proteinExistence type="predicted"/>
<evidence type="ECO:0000256" key="1">
    <source>
        <dbReference type="SAM" id="MobiDB-lite"/>
    </source>
</evidence>